<feature type="transmembrane region" description="Helical" evidence="7">
    <location>
        <begin position="311"/>
        <end position="334"/>
    </location>
</feature>
<evidence type="ECO:0000256" key="5">
    <source>
        <dbReference type="ARBA" id="ARBA00023136"/>
    </source>
</evidence>
<reference evidence="9 10" key="1">
    <citation type="submission" date="2017-03" db="EMBL/GenBank/DDBJ databases">
        <title>An alternative strategy for trypanosome survival in the mammalian bloodstream revealed through genome and transcriptome analysis of the ubiquitous bovine parasite Trypanosoma (Megatrypanum) theileri.</title>
        <authorList>
            <person name="Kelly S."/>
            <person name="Ivens A."/>
            <person name="Mott A."/>
            <person name="O'Neill E."/>
            <person name="Emms D."/>
            <person name="Macleod O."/>
            <person name="Voorheis P."/>
            <person name="Matthews J."/>
            <person name="Matthews K."/>
            <person name="Carrington M."/>
        </authorList>
    </citation>
    <scope>NUCLEOTIDE SEQUENCE [LARGE SCALE GENOMIC DNA]</scope>
    <source>
        <strain evidence="9">Edinburgh</strain>
    </source>
</reference>
<dbReference type="InterPro" id="IPR018939">
    <property type="entry name" value="Autophagy-rel_prot_27"/>
</dbReference>
<dbReference type="GeneID" id="39983455"/>
<feature type="chain" id="PRO_5013185205" evidence="8">
    <location>
        <begin position="26"/>
        <end position="390"/>
    </location>
</feature>
<dbReference type="AlphaFoldDB" id="A0A1X0P1M4"/>
<dbReference type="Pfam" id="PF09451">
    <property type="entry name" value="ATG27"/>
    <property type="match status" value="1"/>
</dbReference>
<feature type="signal peptide" evidence="8">
    <location>
        <begin position="1"/>
        <end position="25"/>
    </location>
</feature>
<keyword evidence="4 7" id="KW-1133">Transmembrane helix</keyword>
<feature type="region of interest" description="Disordered" evidence="6">
    <location>
        <begin position="265"/>
        <end position="302"/>
    </location>
</feature>
<evidence type="ECO:0000256" key="3">
    <source>
        <dbReference type="ARBA" id="ARBA00022729"/>
    </source>
</evidence>
<comment type="caution">
    <text evidence="9">The sequence shown here is derived from an EMBL/GenBank/DDBJ whole genome shotgun (WGS) entry which is preliminary data.</text>
</comment>
<dbReference type="VEuPathDB" id="TriTrypDB:TM35_000072290"/>
<feature type="compositionally biased region" description="Polar residues" evidence="6">
    <location>
        <begin position="197"/>
        <end position="206"/>
    </location>
</feature>
<evidence type="ECO:0000256" key="2">
    <source>
        <dbReference type="ARBA" id="ARBA00022692"/>
    </source>
</evidence>
<evidence type="ECO:0000313" key="10">
    <source>
        <dbReference type="Proteomes" id="UP000192257"/>
    </source>
</evidence>
<protein>
    <submittedName>
        <fullName evidence="9">Uncharacterized protein</fullName>
    </submittedName>
</protein>
<evidence type="ECO:0000256" key="6">
    <source>
        <dbReference type="SAM" id="MobiDB-lite"/>
    </source>
</evidence>
<keyword evidence="10" id="KW-1185">Reference proteome</keyword>
<evidence type="ECO:0000256" key="4">
    <source>
        <dbReference type="ARBA" id="ARBA00022989"/>
    </source>
</evidence>
<dbReference type="EMBL" id="NBCO01000007">
    <property type="protein sequence ID" value="ORC90805.1"/>
    <property type="molecule type" value="Genomic_DNA"/>
</dbReference>
<keyword evidence="3 8" id="KW-0732">Signal</keyword>
<dbReference type="GO" id="GO:0016020">
    <property type="term" value="C:membrane"/>
    <property type="evidence" value="ECO:0007669"/>
    <property type="project" value="UniProtKB-SubCell"/>
</dbReference>
<comment type="subcellular location">
    <subcellularLocation>
        <location evidence="1">Membrane</location>
        <topology evidence="1">Single-pass membrane protein</topology>
    </subcellularLocation>
</comment>
<dbReference type="RefSeq" id="XP_028884871.1">
    <property type="nucleotide sequence ID" value="XM_029023675.1"/>
</dbReference>
<feature type="region of interest" description="Disordered" evidence="6">
    <location>
        <begin position="197"/>
        <end position="223"/>
    </location>
</feature>
<keyword evidence="5 7" id="KW-0472">Membrane</keyword>
<name>A0A1X0P1M4_9TRYP</name>
<evidence type="ECO:0000256" key="7">
    <source>
        <dbReference type="SAM" id="Phobius"/>
    </source>
</evidence>
<dbReference type="Proteomes" id="UP000192257">
    <property type="component" value="Unassembled WGS sequence"/>
</dbReference>
<organism evidence="9 10">
    <name type="scientific">Trypanosoma theileri</name>
    <dbReference type="NCBI Taxonomy" id="67003"/>
    <lineage>
        <taxon>Eukaryota</taxon>
        <taxon>Discoba</taxon>
        <taxon>Euglenozoa</taxon>
        <taxon>Kinetoplastea</taxon>
        <taxon>Metakinetoplastina</taxon>
        <taxon>Trypanosomatida</taxon>
        <taxon>Trypanosomatidae</taxon>
        <taxon>Trypanosoma</taxon>
    </lineage>
</organism>
<evidence type="ECO:0000256" key="1">
    <source>
        <dbReference type="ARBA" id="ARBA00004167"/>
    </source>
</evidence>
<dbReference type="OrthoDB" id="272737at2759"/>
<keyword evidence="2 7" id="KW-0812">Transmembrane</keyword>
<gene>
    <name evidence="9" type="ORF">TM35_000072290</name>
</gene>
<sequence>MSHSDALFTRLLLVTFMLLVYTTYANEVRLATPMCHEVRGFAGEYNNRMSITVQTSPAEKEAIILIVRAFPLALGELTEQWIQMNATYRLREGATVSVQSNNNGIVMIPNVEAGTDINIELNRVRKDGPVPFRFWSYYANRPECYIDVSPTNSFLAPIPTMLSNVASPLRVYFKSIAPKGAKGLMVQISNHTHPSSEAQFQVMSTLSSSSSSSSKGTQNGTMHKSGDIFPWNEGVVYFSFTPDISTHRFLLLGVSVVWTDEVSDTASSSSSNTQRPKGKTTDNSTPKVPKVEKKLSNETGTNTKTNNKEKWSFFGFLFFLFCIISVYFIILSVFNYRVKGITEFPDMIPHINTIRSCSQYVSLVQNSFREGNSRGGYRDLNRQEMSTEDV</sequence>
<accession>A0A1X0P1M4</accession>
<proteinExistence type="predicted"/>
<evidence type="ECO:0000256" key="8">
    <source>
        <dbReference type="SAM" id="SignalP"/>
    </source>
</evidence>
<evidence type="ECO:0000313" key="9">
    <source>
        <dbReference type="EMBL" id="ORC90805.1"/>
    </source>
</evidence>